<feature type="signal peptide" evidence="6">
    <location>
        <begin position="1"/>
        <end position="29"/>
    </location>
</feature>
<comment type="caution">
    <text evidence="8">The sequence shown here is derived from an EMBL/GenBank/DDBJ whole genome shotgun (WGS) entry which is preliminary data.</text>
</comment>
<dbReference type="NCBIfam" id="TIGR03696">
    <property type="entry name" value="Rhs_assc_core"/>
    <property type="match status" value="1"/>
</dbReference>
<reference evidence="9" key="1">
    <citation type="journal article" date="2019" name="Int. J. Syst. Evol. Microbiol.">
        <title>The Global Catalogue of Microorganisms (GCM) 10K type strain sequencing project: providing services to taxonomists for standard genome sequencing and annotation.</title>
        <authorList>
            <consortium name="The Broad Institute Genomics Platform"/>
            <consortium name="The Broad Institute Genome Sequencing Center for Infectious Disease"/>
            <person name="Wu L."/>
            <person name="Ma J."/>
        </authorList>
    </citation>
    <scope>NUCLEOTIDE SEQUENCE [LARGE SCALE GENOMIC DNA]</scope>
    <source>
        <strain evidence="9">CCUG 58938</strain>
    </source>
</reference>
<evidence type="ECO:0000313" key="9">
    <source>
        <dbReference type="Proteomes" id="UP001597112"/>
    </source>
</evidence>
<dbReference type="CDD" id="cd00063">
    <property type="entry name" value="FN3"/>
    <property type="match status" value="1"/>
</dbReference>
<evidence type="ECO:0000256" key="5">
    <source>
        <dbReference type="SAM" id="Phobius"/>
    </source>
</evidence>
<dbReference type="PANTHER" id="PTHR48056">
    <property type="entry name" value="LRR RECEPTOR-LIKE SERINE/THREONINE-PROTEIN KINASE-RELATED"/>
    <property type="match status" value="1"/>
</dbReference>
<dbReference type="InterPro" id="IPR032675">
    <property type="entry name" value="LRR_dom_sf"/>
</dbReference>
<organism evidence="8 9">
    <name type="scientific">Ohtaekwangia kribbensis</name>
    <dbReference type="NCBI Taxonomy" id="688913"/>
    <lineage>
        <taxon>Bacteria</taxon>
        <taxon>Pseudomonadati</taxon>
        <taxon>Bacteroidota</taxon>
        <taxon>Cytophagia</taxon>
        <taxon>Cytophagales</taxon>
        <taxon>Fulvivirgaceae</taxon>
        <taxon>Ohtaekwangia</taxon>
    </lineage>
</organism>
<dbReference type="Proteomes" id="UP001597112">
    <property type="component" value="Unassembled WGS sequence"/>
</dbReference>
<protein>
    <submittedName>
        <fullName evidence="8">DUF6443 domain-containing protein</fullName>
    </submittedName>
</protein>
<keyword evidence="6" id="KW-0732">Signal</keyword>
<dbReference type="Gene3D" id="2.180.10.10">
    <property type="entry name" value="RHS repeat-associated core"/>
    <property type="match status" value="2"/>
</dbReference>
<dbReference type="Gene3D" id="2.60.40.10">
    <property type="entry name" value="Immunoglobulins"/>
    <property type="match status" value="1"/>
</dbReference>
<evidence type="ECO:0000259" key="7">
    <source>
        <dbReference type="PROSITE" id="PS50853"/>
    </source>
</evidence>
<proteinExistence type="predicted"/>
<dbReference type="PROSITE" id="PS50853">
    <property type="entry name" value="FN3"/>
    <property type="match status" value="1"/>
</dbReference>
<accession>A0ABW3K423</accession>
<evidence type="ECO:0000256" key="1">
    <source>
        <dbReference type="ARBA" id="ARBA00022614"/>
    </source>
</evidence>
<dbReference type="Pfam" id="PF20041">
    <property type="entry name" value="DUF6443"/>
    <property type="match status" value="1"/>
</dbReference>
<dbReference type="InterPro" id="IPR036179">
    <property type="entry name" value="Ig-like_dom_sf"/>
</dbReference>
<feature type="chain" id="PRO_5045811390" evidence="6">
    <location>
        <begin position="30"/>
        <end position="2285"/>
    </location>
</feature>
<dbReference type="InterPro" id="IPR001611">
    <property type="entry name" value="Leu-rich_rpt"/>
</dbReference>
<dbReference type="SUPFAM" id="SSF52058">
    <property type="entry name" value="L domain-like"/>
    <property type="match status" value="1"/>
</dbReference>
<dbReference type="InterPro" id="IPR013783">
    <property type="entry name" value="Ig-like_fold"/>
</dbReference>
<dbReference type="Gene3D" id="3.80.10.10">
    <property type="entry name" value="Ribonuclease Inhibitor"/>
    <property type="match status" value="3"/>
</dbReference>
<dbReference type="PANTHER" id="PTHR48056:SF81">
    <property type="entry name" value="RECEPTOR PROTEIN-TYROSINE KINASE CEPR1"/>
    <property type="match status" value="1"/>
</dbReference>
<dbReference type="RefSeq" id="WP_377579593.1">
    <property type="nucleotide sequence ID" value="NZ_JBHTKA010000003.1"/>
</dbReference>
<keyword evidence="5" id="KW-0812">Transmembrane</keyword>
<name>A0ABW3K423_9BACT</name>
<keyword evidence="9" id="KW-1185">Reference proteome</keyword>
<feature type="transmembrane region" description="Helical" evidence="5">
    <location>
        <begin position="2015"/>
        <end position="2036"/>
    </location>
</feature>
<dbReference type="EMBL" id="JBHTKA010000003">
    <property type="protein sequence ID" value="MFD1000196.1"/>
    <property type="molecule type" value="Genomic_DNA"/>
</dbReference>
<keyword evidence="1" id="KW-0433">Leucine-rich repeat</keyword>
<feature type="transmembrane region" description="Helical" evidence="5">
    <location>
        <begin position="1984"/>
        <end position="2003"/>
    </location>
</feature>
<dbReference type="InterPro" id="IPR050647">
    <property type="entry name" value="Plant_LRR-RLKs"/>
</dbReference>
<keyword evidence="2" id="KW-0677">Repeat</keyword>
<dbReference type="SMART" id="SM00060">
    <property type="entry name" value="FN3"/>
    <property type="match status" value="1"/>
</dbReference>
<dbReference type="SUPFAM" id="SSF48726">
    <property type="entry name" value="Immunoglobulin"/>
    <property type="match status" value="1"/>
</dbReference>
<feature type="domain" description="Fibronectin type-III" evidence="7">
    <location>
        <begin position="785"/>
        <end position="877"/>
    </location>
</feature>
<dbReference type="SUPFAM" id="SSF49265">
    <property type="entry name" value="Fibronectin type III"/>
    <property type="match status" value="1"/>
</dbReference>
<gene>
    <name evidence="8" type="ORF">ACFQ21_12815</name>
</gene>
<keyword evidence="4" id="KW-0067">ATP-binding</keyword>
<keyword evidence="5" id="KW-1133">Transmembrane helix</keyword>
<sequence length="2285" mass="251024">MSRNFCCNSLRSAVVVLLGILAFSINALAQEGPGDPSSDGTELISSLSAKSTSRLASATTTSTTMSLSAELTADSLALVALYDSTNGPSWTTKTNWKTGNLSTWYGVTITNGRVTRLQLIKNNLNGIIPESIGNLTGITILNLSDNKLQGEIPESLGNLVLLTQLQLQFNELTGSIPASLGNLTLATHFYVYRNKLSGDLPPSLGNLKKLQYLGFHVNDLTGNFDWIGNLTELLQFYFYGNPNLSCTIPPSIGNLTKMTRLCGGGWLDEGFVHTRVTGVLPASLNKCIKLQWIYLDNSEFYGEIPVLTSLTSLNSFNVFNNENLAGNIGTSLSGLVKLNNVRIYNTQIGGTPPTSIMNSTLQYLQIANSKIRTLPANITSATNLTTLYLDSLQLAQVPNWSANFSKLNYLSVNYNDLTSIPSFTAHANKANLQYIVSRNKLDFGDLEPNFTAANTHPYQSFTYSPQEELGEEQTLYWISGNADTLRVVTPGSYNLYQWQKKNNMDVWTDLPGATSFELIFPSVAIADSGQYRLKVTNQWVTGLELYSKPISIKVTEGTLPPEATDVKICAQHSATLSATGNGTIQWYDMETDGTQLGTGTSFTTPVLDTTTVFYVSQTIGGLESIRRPVKVTVDSLPTVISNADLSICAGKSDIISVSGNALQYAWDNGLGSALTYTVSPSSTTTYIVTGTGGNGCQGTDFVIVTVNPLPTASIAPASPTICLGSSAILTASGGASYQWSTGQAGRVITVRPAATTTYTVTVTNSKGCTNTSSATVTVSTTCPAPPEELRAVAVSSKEILLTWTNVAVNQTGFKVERKTGTGNFTAVATLGATVASYSDANLQPSTIYTYRIRALQNTLESEPSNEVSEQTFSTDQHYQRETTVLVNGITDPNAVSTLAVGERIHTWNYLDGEGRPIQNVIQEFSTAENDMVQPIQYDALGRQAQQYLPYTISSSSPGELRTNAIGTNGEQKLFYDGTTTPPNIPVESLNPFSERVFEPSPLSRVKELSSPGSTWNITNGKTGKMGYSLNAENEVLIWQVDGTSLIANGYFNASELYRSIQEDAEHDTVILYTDKFGRTILQKNRKGSGWISTYSVYDAAGNLTHQITPLAVAKAEAQSGFPKQLDATILNKLCYVNSYDSRQRLVSQKTPGAEPIYYIYDKWYRVALSQDGRQRLFNQWTCSKYDRFNRVVLKGVITDSRTLNEIQVAFDNATVRYDSRSSEAGNFHGYTNMSLPTQIDTVLSVSYYDDYTFLQDQNPDVNYSYKSSSLAGLPSNFLKRIDGMFTGNKMFILGTNEYMWSVSYYDDEYHIIQTVGTNHLGGIDRQSQLYNFADWKTAEMITYFEGDAGREKKISKRYEYDHVGRLLRTFHKVDQNNEVQLNEFAYNELGQLINKDLHVSGGTPLQSIDYRYTINGSLSGINADVSGAGEPVDYFSEELAYENELSSGNTPRYDGLISAIKWRTDLSGNKQEVYSYTYDALKRLTSGVYKADSSGTIKDVDAFSEKGISYDLNGNIKTLSRYSHPSAIEETDNLSYTYDQDSNHLLGVTDNSTSERDSIGFHDKNKMTPDYAYDANGSVIKDLNKGITSIKYNILNLPSVVLFNDDSYIVYKYDALGIKLSETSYYSDSTVIKKTDFVGGLTYENDALTMIHHDEGIYLPSKGYQYFLSDHLGSTGVILGTVTDEYGSLATLETSSAPDEQSKFLYYDEAVKIDFDLFNHTQGTSKKYSARLNGTEAERTGLAKSLSVMPGDTVRMDVWAKYLDPDHDNWTAALNTFMTSIYEGTASPSAFIDGGAVGSTGGIVDPYAALLTKDDDSEIGPKAYLNYLVFDRNFKLLDAGYERMSDIAKEDGTDVDHEHLEKELVIKEPGYVYIYISNENETPLEVYFDDFNVDHIEGPVVQVNAYYPYGMTSYAWVRENESFTSYLFQGKKYDSLTQWHDFHARQYDAALGRWFAIDPENQFSSPYLAMGNSPSASIDPDGRFVFVPIIIGAFVGATVGMLTDHFSGSQSMDGFWKGALIGAAGGAAGIFAPAGILPGAAYGAGTGAGIGAANAALSGSNVGRGAVTGAIVGGVLGGISGGLTASRAGGNVWTGELYDDFQVQNYRGATEPGKPVEFNQETLHRFRDKHFPNEKKGWLTMKHRPSDYTEAADGTWANAKTGKSGVLGVAKPSIWGGYKMKVNIYISRAAFKSEQDLFITLGHEFTHRQHYLDGLYQIYNEKAISYNYDDFSGMTERGAWEYVQNAAWENKWNGWYNGAIDVLRNQYGFVVPDEFKSRVNLIFVK</sequence>
<keyword evidence="5" id="KW-0472">Membrane</keyword>
<evidence type="ECO:0000256" key="3">
    <source>
        <dbReference type="ARBA" id="ARBA00022741"/>
    </source>
</evidence>
<evidence type="ECO:0000313" key="8">
    <source>
        <dbReference type="EMBL" id="MFD1000196.1"/>
    </source>
</evidence>
<evidence type="ECO:0000256" key="6">
    <source>
        <dbReference type="SAM" id="SignalP"/>
    </source>
</evidence>
<dbReference type="Pfam" id="PF19081">
    <property type="entry name" value="Ig_7"/>
    <property type="match status" value="1"/>
</dbReference>
<dbReference type="InterPro" id="IPR045619">
    <property type="entry name" value="DUF6443"/>
</dbReference>
<evidence type="ECO:0000256" key="2">
    <source>
        <dbReference type="ARBA" id="ARBA00022737"/>
    </source>
</evidence>
<dbReference type="InterPro" id="IPR022385">
    <property type="entry name" value="Rhs_assc_core"/>
</dbReference>
<dbReference type="InterPro" id="IPR003961">
    <property type="entry name" value="FN3_dom"/>
</dbReference>
<dbReference type="InterPro" id="IPR044023">
    <property type="entry name" value="Ig_7"/>
</dbReference>
<dbReference type="InterPro" id="IPR036116">
    <property type="entry name" value="FN3_sf"/>
</dbReference>
<dbReference type="Pfam" id="PF00041">
    <property type="entry name" value="fn3"/>
    <property type="match status" value="1"/>
</dbReference>
<keyword evidence="3" id="KW-0547">Nucleotide-binding</keyword>
<evidence type="ECO:0000256" key="4">
    <source>
        <dbReference type="ARBA" id="ARBA00022840"/>
    </source>
</evidence>
<dbReference type="Pfam" id="PF13855">
    <property type="entry name" value="LRR_8"/>
    <property type="match status" value="1"/>
</dbReference>